<evidence type="ECO:0000313" key="1">
    <source>
        <dbReference type="EMBL" id="ONI38722.1"/>
    </source>
</evidence>
<organism evidence="1 2">
    <name type="scientific">Candidatus Epulonipiscium fishelsonii</name>
    <dbReference type="NCBI Taxonomy" id="77094"/>
    <lineage>
        <taxon>Bacteria</taxon>
        <taxon>Bacillati</taxon>
        <taxon>Bacillota</taxon>
        <taxon>Clostridia</taxon>
        <taxon>Lachnospirales</taxon>
        <taxon>Lachnospiraceae</taxon>
        <taxon>Candidatus Epulonipiscium</taxon>
    </lineage>
</organism>
<name>A0ACC8X9E6_9FIRM</name>
<comment type="caution">
    <text evidence="1">The sequence shown here is derived from an EMBL/GenBank/DDBJ whole genome shotgun (WGS) entry which is preliminary data.</text>
</comment>
<proteinExistence type="predicted"/>
<keyword evidence="2" id="KW-1185">Reference proteome</keyword>
<keyword evidence="1" id="KW-0418">Kinase</keyword>
<keyword evidence="1" id="KW-0808">Transferase</keyword>
<sequence>MFIALEGLDGSGKSLTITKLKKKLENNNYKVILTREPGGLPSAEAIRNTIMDYNIDPKTELLLYLAARRENILSNVIPYLKQGYIVLCDRFFLSSIVYQGYARGLGMKEVRNLNNFVCDVYPDINIFIDTPIEVCLERKRGAKDTNRFDFEQKEFHKKVQEGYKLLIKQNQDPIFAVDGKIEVEKRVDIIFKIMVKYFRSADK</sequence>
<accession>A0ACC8X9E6</accession>
<dbReference type="Proteomes" id="UP000188637">
    <property type="component" value="Unassembled WGS sequence"/>
</dbReference>
<reference evidence="1" key="1">
    <citation type="submission" date="2016-08" db="EMBL/GenBank/DDBJ databases">
        <authorList>
            <person name="Ngugi D.K."/>
            <person name="Miyake S."/>
            <person name="Stingl U."/>
        </authorList>
    </citation>
    <scope>NUCLEOTIDE SEQUENCE</scope>
    <source>
        <strain evidence="1">SCG-D08WGA-EpuloA1</strain>
    </source>
</reference>
<gene>
    <name evidence="1" type="ORF">AN640_02350</name>
</gene>
<dbReference type="EMBL" id="LJHD01000283">
    <property type="protein sequence ID" value="ONI38722.1"/>
    <property type="molecule type" value="Genomic_DNA"/>
</dbReference>
<evidence type="ECO:0000313" key="2">
    <source>
        <dbReference type="Proteomes" id="UP000188637"/>
    </source>
</evidence>
<protein>
    <submittedName>
        <fullName evidence="1">dTMP kinase</fullName>
    </submittedName>
</protein>